<proteinExistence type="predicted"/>
<accession>A0A0G1CF66</accession>
<gene>
    <name evidence="1" type="ORF">UV12_C0002G0042</name>
</gene>
<dbReference type="EMBL" id="LCDG01000002">
    <property type="protein sequence ID" value="KKS48193.1"/>
    <property type="molecule type" value="Genomic_DNA"/>
</dbReference>
<evidence type="ECO:0000313" key="2">
    <source>
        <dbReference type="Proteomes" id="UP000034704"/>
    </source>
</evidence>
<reference evidence="1 2" key="1">
    <citation type="journal article" date="2015" name="Nature">
        <title>rRNA introns, odd ribosomes, and small enigmatic genomes across a large radiation of phyla.</title>
        <authorList>
            <person name="Brown C.T."/>
            <person name="Hug L.A."/>
            <person name="Thomas B.C."/>
            <person name="Sharon I."/>
            <person name="Castelle C.J."/>
            <person name="Singh A."/>
            <person name="Wilkins M.J."/>
            <person name="Williams K.H."/>
            <person name="Banfield J.F."/>
        </authorList>
    </citation>
    <scope>NUCLEOTIDE SEQUENCE [LARGE SCALE GENOMIC DNA]</scope>
</reference>
<organism evidence="1 2">
    <name type="scientific">Candidatus Nomurabacteria bacterium GW2011_GWC2_42_20</name>
    <dbReference type="NCBI Taxonomy" id="1618756"/>
    <lineage>
        <taxon>Bacteria</taxon>
        <taxon>Candidatus Nomuraibacteriota</taxon>
    </lineage>
</organism>
<evidence type="ECO:0000313" key="1">
    <source>
        <dbReference type="EMBL" id="KKS48193.1"/>
    </source>
</evidence>
<sequence>MKIERIETFVLSEIVWRENILTPNDDRDEVSNDFIRCYKTAGLCIPAQEQPANEVLITIALCILEEKEDWKTVSAEIKNDGWSGSSLFFWNLYVQSKNIAVPDTVMLPGVLYRDDEIVEWFPIVHHRPMVSILGALRGSETKISMKHSMTLSLAKPRTILISKTDIIKT</sequence>
<name>A0A0G1CF66_9BACT</name>
<dbReference type="AlphaFoldDB" id="A0A0G1CF66"/>
<dbReference type="Proteomes" id="UP000034704">
    <property type="component" value="Unassembled WGS sequence"/>
</dbReference>
<protein>
    <submittedName>
        <fullName evidence="1">Uncharacterized protein</fullName>
    </submittedName>
</protein>
<comment type="caution">
    <text evidence="1">The sequence shown here is derived from an EMBL/GenBank/DDBJ whole genome shotgun (WGS) entry which is preliminary data.</text>
</comment>